<comment type="caution">
    <text evidence="14">The sequence shown here is derived from an EMBL/GenBank/DDBJ whole genome shotgun (WGS) entry which is preliminary data.</text>
</comment>
<feature type="transmembrane region" description="Helical" evidence="9">
    <location>
        <begin position="598"/>
        <end position="622"/>
    </location>
</feature>
<dbReference type="Pfam" id="PF13721">
    <property type="entry name" value="SecD-TM1"/>
    <property type="match status" value="1"/>
</dbReference>
<dbReference type="InterPro" id="IPR048634">
    <property type="entry name" value="SecD_SecF_C"/>
</dbReference>
<dbReference type="GO" id="GO:0015450">
    <property type="term" value="F:protein-transporting ATPase activity"/>
    <property type="evidence" value="ECO:0007669"/>
    <property type="project" value="InterPro"/>
</dbReference>
<evidence type="ECO:0000256" key="5">
    <source>
        <dbReference type="ARBA" id="ARBA00022927"/>
    </source>
</evidence>
<protein>
    <recommendedName>
        <fullName evidence="9">Protein translocase subunit SecD</fullName>
    </recommendedName>
</protein>
<evidence type="ECO:0000313" key="15">
    <source>
        <dbReference type="Proteomes" id="UP000242765"/>
    </source>
</evidence>
<reference evidence="14 15" key="1">
    <citation type="submission" date="2017-04" db="EMBL/GenBank/DDBJ databases">
        <title>High diversity of culturable Acinetobacter species in natural soil and water ecosystems.</title>
        <authorList>
            <person name="Nemec A."/>
            <person name="Radolfova-Krizova L."/>
        </authorList>
    </citation>
    <scope>NUCLEOTIDE SEQUENCE [LARGE SCALE GENOMIC DNA]</scope>
    <source>
        <strain evidence="14 15">ANC 4999</strain>
    </source>
</reference>
<dbReference type="Gene3D" id="3.30.1360.200">
    <property type="match status" value="1"/>
</dbReference>
<keyword evidence="8 9" id="KW-0472">Membrane</keyword>
<dbReference type="Pfam" id="PF07549">
    <property type="entry name" value="Sec_GG"/>
    <property type="match status" value="1"/>
</dbReference>
<feature type="domain" description="Protein export membrane protein SecD/SecF C-terminal" evidence="10">
    <location>
        <begin position="455"/>
        <end position="621"/>
    </location>
</feature>
<evidence type="ECO:0000256" key="3">
    <source>
        <dbReference type="ARBA" id="ARBA00022475"/>
    </source>
</evidence>
<keyword evidence="3 9" id="KW-1003">Cell membrane</keyword>
<dbReference type="GO" id="GO:0065002">
    <property type="term" value="P:intracellular protein transmembrane transport"/>
    <property type="evidence" value="ECO:0007669"/>
    <property type="project" value="UniProtKB-UniRule"/>
</dbReference>
<dbReference type="EMBL" id="NEGB01000001">
    <property type="protein sequence ID" value="OTG67364.1"/>
    <property type="molecule type" value="Genomic_DNA"/>
</dbReference>
<dbReference type="Pfam" id="PF22599">
    <property type="entry name" value="SecDF_P1_head"/>
    <property type="match status" value="1"/>
</dbReference>
<accession>A0A1Y3CND6</accession>
<evidence type="ECO:0000256" key="1">
    <source>
        <dbReference type="ARBA" id="ARBA00004651"/>
    </source>
</evidence>
<evidence type="ECO:0000259" key="10">
    <source>
        <dbReference type="Pfam" id="PF02355"/>
    </source>
</evidence>
<evidence type="ECO:0000256" key="8">
    <source>
        <dbReference type="ARBA" id="ARBA00023136"/>
    </source>
</evidence>
<dbReference type="InterPro" id="IPR001036">
    <property type="entry name" value="Acrflvin-R"/>
</dbReference>
<dbReference type="NCBIfam" id="TIGR00916">
    <property type="entry name" value="2A0604s01"/>
    <property type="match status" value="1"/>
</dbReference>
<dbReference type="OrthoDB" id="9805019at2"/>
<evidence type="ECO:0000313" key="14">
    <source>
        <dbReference type="EMBL" id="OTG67364.1"/>
    </source>
</evidence>
<name>A0A1Y3CND6_9GAMM</name>
<feature type="domain" description="SecDF P1 head subdomain" evidence="13">
    <location>
        <begin position="315"/>
        <end position="449"/>
    </location>
</feature>
<evidence type="ECO:0000256" key="4">
    <source>
        <dbReference type="ARBA" id="ARBA00022692"/>
    </source>
</evidence>
<evidence type="ECO:0000259" key="12">
    <source>
        <dbReference type="Pfam" id="PF21760"/>
    </source>
</evidence>
<dbReference type="PANTHER" id="PTHR30081">
    <property type="entry name" value="PROTEIN-EXPORT MEMBRANE PROTEIN SEC"/>
    <property type="match status" value="1"/>
</dbReference>
<evidence type="ECO:0000259" key="11">
    <source>
        <dbReference type="Pfam" id="PF13721"/>
    </source>
</evidence>
<comment type="similarity">
    <text evidence="9">Belongs to the SecD/SecF family. SecD subfamily.</text>
</comment>
<dbReference type="PANTHER" id="PTHR30081:SF1">
    <property type="entry name" value="PROTEIN TRANSLOCASE SUBUNIT SECD"/>
    <property type="match status" value="1"/>
</dbReference>
<gene>
    <name evidence="9" type="primary">secD</name>
    <name evidence="14" type="ORF">B9T28_01675</name>
</gene>
<dbReference type="PRINTS" id="PR00702">
    <property type="entry name" value="ACRIFLAVINRP"/>
</dbReference>
<dbReference type="InterPro" id="IPR022813">
    <property type="entry name" value="SecD/SecF_arch_bac"/>
</dbReference>
<feature type="transmembrane region" description="Helical" evidence="9">
    <location>
        <begin position="575"/>
        <end position="592"/>
    </location>
</feature>
<evidence type="ECO:0000256" key="7">
    <source>
        <dbReference type="ARBA" id="ARBA00023010"/>
    </source>
</evidence>
<keyword evidence="2 9" id="KW-0813">Transport</keyword>
<dbReference type="Pfam" id="PF02355">
    <property type="entry name" value="SecD_SecF_C"/>
    <property type="match status" value="1"/>
</dbReference>
<evidence type="ECO:0000256" key="2">
    <source>
        <dbReference type="ARBA" id="ARBA00022448"/>
    </source>
</evidence>
<keyword evidence="6 9" id="KW-1133">Transmembrane helix</keyword>
<dbReference type="InterPro" id="IPR005791">
    <property type="entry name" value="SecD"/>
</dbReference>
<comment type="caution">
    <text evidence="9">Lacks conserved residue(s) required for the propagation of feature annotation.</text>
</comment>
<dbReference type="InterPro" id="IPR027398">
    <property type="entry name" value="SecD-TM"/>
</dbReference>
<dbReference type="GO" id="GO:0005886">
    <property type="term" value="C:plasma membrane"/>
    <property type="evidence" value="ECO:0007669"/>
    <property type="project" value="UniProtKB-SubCell"/>
</dbReference>
<keyword evidence="5 9" id="KW-0653">Protein transport</keyword>
<keyword evidence="4 9" id="KW-0812">Transmembrane</keyword>
<organism evidence="14 15">
    <name type="scientific">Acinetobacter silvestris</name>
    <dbReference type="NCBI Taxonomy" id="1977882"/>
    <lineage>
        <taxon>Bacteria</taxon>
        <taxon>Pseudomonadati</taxon>
        <taxon>Pseudomonadota</taxon>
        <taxon>Gammaproteobacteria</taxon>
        <taxon>Moraxellales</taxon>
        <taxon>Moraxellaceae</taxon>
        <taxon>Acinetobacter</taxon>
    </lineage>
</organism>
<feature type="domain" description="SecD export protein N-terminal TM" evidence="11">
    <location>
        <begin position="2"/>
        <end position="102"/>
    </location>
</feature>
<dbReference type="FunFam" id="3.30.70.3400:FF:000003">
    <property type="entry name" value="Preprotein translocase subunit SecD"/>
    <property type="match status" value="1"/>
</dbReference>
<comment type="function">
    <text evidence="9">Part of the Sec protein translocase complex. Interacts with the SecYEG preprotein conducting channel. SecDF uses the proton motive force (PMF) to complete protein translocation after the ATP-dependent function of SecA.</text>
</comment>
<comment type="subunit">
    <text evidence="9">Forms a complex with SecF. Part of the essential Sec protein translocation apparatus which comprises SecA, SecYEG and auxiliary proteins SecDF-YajC and YidC.</text>
</comment>
<dbReference type="Gene3D" id="3.30.70.3400">
    <property type="match status" value="2"/>
</dbReference>
<sequence length="633" mass="69046">MRYPAWKYILILVVLIISTLYALPSLYPDEPAVQISGAKAGTVIDQTVIQKAEQILKNENISSHDNTFTKNAALLRLSTSEAQLKAKAALANGLGENYTVALNLAPTTPEWLQKIGAKPMKLGLDLRGGVHFLLEVDMDKAVAQRMETSETDLRREFRDNKIKFNNLSLNNNVITIQFANNDDRTNAMDFLRRNGNKYTQQAIATDTGSTLKLTYNDATKQEIQSYALNQNLTTLRNRINELGVAEALVQTQGSNRIVVELPGVQDTAEAKRVLGRTANLEFRLVSDLNDQYVDRYTGKLNGQPLPPGTEAFAYQSLDSGREILLNRSRILTGERVQNAASGFSQDSGGAEVNITLDSAGGKLMADATRNAVGKRMAILFIENKQKVSTVTDPVTGAQTEVRTPYAESVVLSAPNIQAVLGAQFRITGMSSPQEAAELALMLRSGALAAPMYFVEERVVGPSLGQENIDKGVLSTQVGFILVALWMVAFFRLFGLIADFALVINLAMILTIMSWIGASLTLPGIAGIVITIGMAVDANVLICERIREEIRWGASPKQAIIAGYDRAYNTILDSNLTTFLVAFILFAIGTGPIKGFAVTLMIGIVCSMFTAITVTRAIIQLIYGKKRNLKKLSI</sequence>
<comment type="subcellular location">
    <subcellularLocation>
        <location evidence="1 9">Cell membrane</location>
        <topology evidence="1 9">Multi-pass membrane protein</topology>
    </subcellularLocation>
</comment>
<keyword evidence="15" id="KW-1185">Reference proteome</keyword>
<dbReference type="HAMAP" id="MF_01463_B">
    <property type="entry name" value="SecD_B"/>
    <property type="match status" value="1"/>
</dbReference>
<dbReference type="SUPFAM" id="SSF82866">
    <property type="entry name" value="Multidrug efflux transporter AcrB transmembrane domain"/>
    <property type="match status" value="1"/>
</dbReference>
<dbReference type="AlphaFoldDB" id="A0A1Y3CND6"/>
<dbReference type="InterPro" id="IPR054384">
    <property type="entry name" value="SecDF_P1_head"/>
</dbReference>
<proteinExistence type="inferred from homology"/>
<dbReference type="Proteomes" id="UP000242765">
    <property type="component" value="Unassembled WGS sequence"/>
</dbReference>
<dbReference type="GO" id="GO:0006605">
    <property type="term" value="P:protein targeting"/>
    <property type="evidence" value="ECO:0007669"/>
    <property type="project" value="UniProtKB-UniRule"/>
</dbReference>
<dbReference type="RefSeq" id="WP_086202222.1">
    <property type="nucleotide sequence ID" value="NZ_NEGB01000001.1"/>
</dbReference>
<dbReference type="GO" id="GO:0043952">
    <property type="term" value="P:protein transport by the Sec complex"/>
    <property type="evidence" value="ECO:0007669"/>
    <property type="project" value="UniProtKB-UniRule"/>
</dbReference>
<evidence type="ECO:0000256" key="9">
    <source>
        <dbReference type="HAMAP-Rule" id="MF_01463"/>
    </source>
</evidence>
<dbReference type="FunFam" id="1.20.1640.10:FF:000004">
    <property type="entry name" value="Protein translocase subunit SecD"/>
    <property type="match status" value="1"/>
</dbReference>
<dbReference type="InterPro" id="IPR048631">
    <property type="entry name" value="SecD_1st"/>
</dbReference>
<keyword evidence="7 9" id="KW-0811">Translocation</keyword>
<dbReference type="InterPro" id="IPR055344">
    <property type="entry name" value="SecD_SecF_C_bact"/>
</dbReference>
<dbReference type="Gene3D" id="1.20.1640.10">
    <property type="entry name" value="Multidrug efflux transporter AcrB transmembrane domain"/>
    <property type="match status" value="1"/>
</dbReference>
<dbReference type="InterPro" id="IPR022646">
    <property type="entry name" value="SecD/SecF_CS"/>
</dbReference>
<feature type="transmembrane region" description="Helical" evidence="9">
    <location>
        <begin position="471"/>
        <end position="492"/>
    </location>
</feature>
<dbReference type="Pfam" id="PF21760">
    <property type="entry name" value="SecD_1st"/>
    <property type="match status" value="1"/>
</dbReference>
<feature type="transmembrane region" description="Helical" evidence="9">
    <location>
        <begin position="499"/>
        <end position="517"/>
    </location>
</feature>
<feature type="transmembrane region" description="Helical" evidence="9">
    <location>
        <begin position="523"/>
        <end position="541"/>
    </location>
</feature>
<evidence type="ECO:0000256" key="6">
    <source>
        <dbReference type="ARBA" id="ARBA00022989"/>
    </source>
</evidence>
<feature type="domain" description="Protein translocase subunit SecDF P1" evidence="12">
    <location>
        <begin position="228"/>
        <end position="286"/>
    </location>
</feature>
<evidence type="ECO:0000259" key="13">
    <source>
        <dbReference type="Pfam" id="PF22599"/>
    </source>
</evidence>
<dbReference type="STRING" id="1977882.B9T28_01675"/>
<dbReference type="NCBIfam" id="TIGR01129">
    <property type="entry name" value="secD"/>
    <property type="match status" value="1"/>
</dbReference>